<feature type="coiled-coil region" evidence="1">
    <location>
        <begin position="517"/>
        <end position="597"/>
    </location>
</feature>
<dbReference type="Gene3D" id="3.40.50.300">
    <property type="entry name" value="P-loop containing nucleotide triphosphate hydrolases"/>
    <property type="match status" value="2"/>
</dbReference>
<evidence type="ECO:0000256" key="1">
    <source>
        <dbReference type="SAM" id="Coils"/>
    </source>
</evidence>
<dbReference type="eggNOG" id="COG0419">
    <property type="taxonomic scope" value="Bacteria"/>
</dbReference>
<dbReference type="SUPFAM" id="SSF52540">
    <property type="entry name" value="P-loop containing nucleoside triphosphate hydrolases"/>
    <property type="match status" value="1"/>
</dbReference>
<dbReference type="SUPFAM" id="SSF75712">
    <property type="entry name" value="Rad50 coiled-coil Zn hook"/>
    <property type="match status" value="1"/>
</dbReference>
<dbReference type="EMBL" id="CP001145">
    <property type="protein sequence ID" value="ACI16988.1"/>
    <property type="molecule type" value="Genomic_DNA"/>
</dbReference>
<evidence type="ECO:0000259" key="2">
    <source>
        <dbReference type="Pfam" id="PF13476"/>
    </source>
</evidence>
<keyword evidence="1" id="KW-0175">Coiled coil</keyword>
<accession>B5Y7X7</accession>
<feature type="coiled-coil region" evidence="1">
    <location>
        <begin position="193"/>
        <end position="345"/>
    </location>
</feature>
<reference evidence="3 4" key="2">
    <citation type="journal article" date="2014" name="Genome Announc.">
        <title>Complete Genome Sequence of Coprothermobacter proteolyticus DSM 5265.</title>
        <authorList>
            <person name="Alexiev A."/>
            <person name="Coil D.A."/>
            <person name="Badger J.H."/>
            <person name="Enticknap J."/>
            <person name="Ward N."/>
            <person name="Robb F.T."/>
            <person name="Eisen J.A."/>
        </authorList>
    </citation>
    <scope>NUCLEOTIDE SEQUENCE [LARGE SCALE GENOMIC DNA]</scope>
    <source>
        <strain evidence="4">ATCC 35245 / DSM 5265 / OCM 4 / BT</strain>
    </source>
</reference>
<dbReference type="InterPro" id="IPR038729">
    <property type="entry name" value="Rad50/SbcC_AAA"/>
</dbReference>
<dbReference type="KEGG" id="cpo:COPRO5265_0516"/>
<organism evidence="3 4">
    <name type="scientific">Coprothermobacter proteolyticus (strain ATCC 35245 / DSM 5265 / OCM 4 / BT)</name>
    <dbReference type="NCBI Taxonomy" id="309798"/>
    <lineage>
        <taxon>Bacteria</taxon>
        <taxon>Pseudomonadati</taxon>
        <taxon>Coprothermobacterota</taxon>
        <taxon>Coprothermobacteria</taxon>
        <taxon>Coprothermobacterales</taxon>
        <taxon>Coprothermobacteraceae</taxon>
        <taxon>Coprothermobacter</taxon>
    </lineage>
</organism>
<dbReference type="PANTHER" id="PTHR32114">
    <property type="entry name" value="ABC TRANSPORTER ABCH.3"/>
    <property type="match status" value="1"/>
</dbReference>
<gene>
    <name evidence="3" type="ordered locus">COPRO5265_0516</name>
</gene>
<dbReference type="GO" id="GO:0016887">
    <property type="term" value="F:ATP hydrolysis activity"/>
    <property type="evidence" value="ECO:0007669"/>
    <property type="project" value="InterPro"/>
</dbReference>
<dbReference type="PANTHER" id="PTHR32114:SF2">
    <property type="entry name" value="ABC TRANSPORTER ABCH.3"/>
    <property type="match status" value="1"/>
</dbReference>
<feature type="coiled-coil region" evidence="1">
    <location>
        <begin position="621"/>
        <end position="831"/>
    </location>
</feature>
<name>B5Y7X7_COPPD</name>
<proteinExistence type="predicted"/>
<dbReference type="AlphaFoldDB" id="B5Y7X7"/>
<feature type="domain" description="Rad50/SbcC-type AAA" evidence="2">
    <location>
        <begin position="5"/>
        <end position="237"/>
    </location>
</feature>
<keyword evidence="4" id="KW-1185">Reference proteome</keyword>
<dbReference type="Pfam" id="PF13558">
    <property type="entry name" value="SbcC_Walker_B"/>
    <property type="match status" value="1"/>
</dbReference>
<protein>
    <submittedName>
        <fullName evidence="3">Probable DNA double-strand break repair Rad50 ATPase, putative</fullName>
    </submittedName>
</protein>
<reference evidence="4" key="1">
    <citation type="submission" date="2008-08" db="EMBL/GenBank/DDBJ databases">
        <title>The complete genome sequence of Coprothermobacter proteolyticus strain ATCC 5245 / DSM 5265 / BT.</title>
        <authorList>
            <person name="Dodson R.J."/>
            <person name="Durkin A.S."/>
            <person name="Wu M."/>
            <person name="Eisen J."/>
            <person name="Sutton G."/>
        </authorList>
    </citation>
    <scope>NUCLEOTIDE SEQUENCE [LARGE SCALE GENOMIC DNA]</scope>
    <source>
        <strain evidence="4">ATCC 35245 / DSM 5265 / OCM 4 / BT</strain>
    </source>
</reference>
<dbReference type="HOGENOM" id="CLU_004785_1_2_9"/>
<dbReference type="InterPro" id="IPR027417">
    <property type="entry name" value="P-loop_NTPase"/>
</dbReference>
<evidence type="ECO:0000313" key="4">
    <source>
        <dbReference type="Proteomes" id="UP000001732"/>
    </source>
</evidence>
<dbReference type="Pfam" id="PF13476">
    <property type="entry name" value="AAA_23"/>
    <property type="match status" value="1"/>
</dbReference>
<feature type="coiled-coil region" evidence="1">
    <location>
        <begin position="420"/>
        <end position="454"/>
    </location>
</feature>
<dbReference type="OrthoDB" id="9808768at2"/>
<dbReference type="RefSeq" id="WP_012543640.1">
    <property type="nucleotide sequence ID" value="NC_011295.1"/>
</dbReference>
<sequence length="972" mass="111504">MKPKKLEVTNFLGLKNLSLEFPEQGVFVITGPNGSGKSSILEAMYFALYGKTMRLPGDVKNTAVINRNAQHSSDNPARAVVSFTFVQQGKEYLVRRELVRGVHKKDDVSHNAWLYDLSGHAGLVPETGVVKVNNKVEDILGLTPEVFAATVFLGQGKITELVEAKPDKRRKIFDAILETDHLVKMQELVRGDLRELQTKVKALLERKEILEQGPSAKDLEKELQDVEENMKQVIERVQVFEQAAKELEEVQRIKGDMENTEADIAALRSEIEKLKEAAERDTRIRLIKELRSKYAELEQWQIQLEELTKNKDKLGKDLSNWSERINELKLRVVQIEGQLNSLEDDVHLSKEKEILAQSLEDLKALRSYLEEAWNAIVQCRLTSEEVLQLVLEERKLKSEINKLEHFVEVVSSSDGLINSYFSAKQNMEKVEKEKQEVEKELFILEQSQATLKERISILSQDYPNLEQDFLVSRLAEPLHVGDTCPVCGSEITKLREIPLPEDVLMEFSQLEMERYHLEQQQRIINERKAKLDKEEIELREVIKECESRLDLAVLEKMGSVKSFDAFQMWLSAQREALLERNQRVSQLEEQIQSKRDRLKSTYCSTLKRLCNQKEIKEALLKGSVEEQLSQADQGIAEMERRKKELEAFSQQVREQRQDLMLALAETNVELRKTQEREEDIRNTLQETIHRMKQLSGQVSTLLSELKEELSRAHISYEDYELLKSEQESGAADQLRALKGKLDVLEKRLEEQRKKYLSLLENRDVASEELPVQLEQAKSEYEVLLGERGRLQASIEQALQKEAELNQVEVQLDALEKELNILSRLSDDLKADRFPDFYRGEMMNEIVSSASSLLWEMSGGQFNLTFDSDSFRFDVVFDDGLSSDISSLSGGEKVLVALSLAFAISQHFAGSLESIFLDEGLAWLDKENNTKLAQYLQNLEDGAILVGIVTHSEEFAINFQRRLYVNGGKAQWL</sequence>
<evidence type="ECO:0000313" key="3">
    <source>
        <dbReference type="EMBL" id="ACI16988.1"/>
    </source>
</evidence>
<dbReference type="GO" id="GO:0006302">
    <property type="term" value="P:double-strand break repair"/>
    <property type="evidence" value="ECO:0007669"/>
    <property type="project" value="InterPro"/>
</dbReference>
<dbReference type="STRING" id="309798.COPRO5265_0516"/>
<dbReference type="Proteomes" id="UP000001732">
    <property type="component" value="Chromosome"/>
</dbReference>